<proteinExistence type="inferred from homology"/>
<keyword evidence="7" id="KW-0998">Cell outer membrane</keyword>
<dbReference type="InterPro" id="IPR051906">
    <property type="entry name" value="TolC-like"/>
</dbReference>
<evidence type="ECO:0000256" key="5">
    <source>
        <dbReference type="ARBA" id="ARBA00022692"/>
    </source>
</evidence>
<dbReference type="GO" id="GO:1990281">
    <property type="term" value="C:efflux pump complex"/>
    <property type="evidence" value="ECO:0007669"/>
    <property type="project" value="TreeGrafter"/>
</dbReference>
<evidence type="ECO:0000256" key="4">
    <source>
        <dbReference type="ARBA" id="ARBA00022452"/>
    </source>
</evidence>
<comment type="similarity">
    <text evidence="2">Belongs to the outer membrane factor (OMF) (TC 1.B.17) family.</text>
</comment>
<dbReference type="PANTHER" id="PTHR30026">
    <property type="entry name" value="OUTER MEMBRANE PROTEIN TOLC"/>
    <property type="match status" value="1"/>
</dbReference>
<dbReference type="Pfam" id="PF02321">
    <property type="entry name" value="OEP"/>
    <property type="match status" value="2"/>
</dbReference>
<dbReference type="EMBL" id="CP033932">
    <property type="protein sequence ID" value="AZB25068.1"/>
    <property type="molecule type" value="Genomic_DNA"/>
</dbReference>
<dbReference type="AlphaFoldDB" id="A0A3G6T7A5"/>
<keyword evidence="3" id="KW-0813">Transport</keyword>
<keyword evidence="10" id="KW-1185">Reference proteome</keyword>
<dbReference type="InterPro" id="IPR003423">
    <property type="entry name" value="OMP_efflux"/>
</dbReference>
<feature type="coiled-coil region" evidence="8">
    <location>
        <begin position="325"/>
        <end position="382"/>
    </location>
</feature>
<dbReference type="Gene3D" id="1.20.1600.10">
    <property type="entry name" value="Outer membrane efflux proteins (OEP)"/>
    <property type="match status" value="1"/>
</dbReference>
<evidence type="ECO:0000313" key="9">
    <source>
        <dbReference type="EMBL" id="AZB25068.1"/>
    </source>
</evidence>
<feature type="coiled-coil region" evidence="8">
    <location>
        <begin position="42"/>
        <end position="76"/>
    </location>
</feature>
<evidence type="ECO:0000256" key="2">
    <source>
        <dbReference type="ARBA" id="ARBA00007613"/>
    </source>
</evidence>
<evidence type="ECO:0000256" key="7">
    <source>
        <dbReference type="ARBA" id="ARBA00023237"/>
    </source>
</evidence>
<name>A0A3G6T7A5_9FLAO</name>
<gene>
    <name evidence="9" type="ORF">EG339_11000</name>
</gene>
<keyword evidence="4" id="KW-1134">Transmembrane beta strand</keyword>
<sequence>MLQGNLYVKKMKIIYDTISKIVLVLTFTAAIGFQAQERVISMDEARKLALENNKKIKKAQQNIEAAKAARTAAEAGGKPTVDGSVGGYYFSKPLSNLIPEVLGTANLNVTQVLYAGRKVETGKKISSTAVDLQMAQKDLTKEEVKLSAETMYWQIVNAKEKIGLAKEYIKLLNQLHTNVKNSFDAGLTYKNDLLKVEVQQNEAQLNLKRAEDGLSIAKLNLAQIAGLSSFDFDVEDSVNGSFAGILTDSQVLPANRPELSILAKAVEINELQEKLLDGDRKPTVALSGIGFSSFGKNVNPINRKNDMQGFVGMLSVNIPIYDWGARKEKVKEQQYKTNAQKLEMEETKELLVLEVQNAVMQLNQSVKRIELAEKSLVQATENLRLNQDRYDAGTVVAEEVLKAQVLWQQAKSEILDAKAEYKINEAKYKKASGINGEL</sequence>
<dbReference type="GO" id="GO:0015562">
    <property type="term" value="F:efflux transmembrane transporter activity"/>
    <property type="evidence" value="ECO:0007669"/>
    <property type="project" value="InterPro"/>
</dbReference>
<dbReference type="Proteomes" id="UP000271193">
    <property type="component" value="Chromosome"/>
</dbReference>
<dbReference type="KEGG" id="cben:EG339_11000"/>
<evidence type="ECO:0000256" key="1">
    <source>
        <dbReference type="ARBA" id="ARBA00004442"/>
    </source>
</evidence>
<keyword evidence="6" id="KW-0472">Membrane</keyword>
<organism evidence="9 10">
    <name type="scientific">Chryseobacterium bernardetii</name>
    <dbReference type="NCBI Taxonomy" id="1241978"/>
    <lineage>
        <taxon>Bacteria</taxon>
        <taxon>Pseudomonadati</taxon>
        <taxon>Bacteroidota</taxon>
        <taxon>Flavobacteriia</taxon>
        <taxon>Flavobacteriales</taxon>
        <taxon>Weeksellaceae</taxon>
        <taxon>Chryseobacterium group</taxon>
        <taxon>Chryseobacterium</taxon>
    </lineage>
</organism>
<evidence type="ECO:0000313" key="10">
    <source>
        <dbReference type="Proteomes" id="UP000271193"/>
    </source>
</evidence>
<accession>A0A3G6T7A5</accession>
<protein>
    <submittedName>
        <fullName evidence="9">TolC family protein</fullName>
    </submittedName>
</protein>
<keyword evidence="5" id="KW-0812">Transmembrane</keyword>
<evidence type="ECO:0000256" key="8">
    <source>
        <dbReference type="SAM" id="Coils"/>
    </source>
</evidence>
<comment type="subcellular location">
    <subcellularLocation>
        <location evidence="1">Cell outer membrane</location>
    </subcellularLocation>
</comment>
<dbReference type="GO" id="GO:0015288">
    <property type="term" value="F:porin activity"/>
    <property type="evidence" value="ECO:0007669"/>
    <property type="project" value="TreeGrafter"/>
</dbReference>
<dbReference type="SUPFAM" id="SSF56954">
    <property type="entry name" value="Outer membrane efflux proteins (OEP)"/>
    <property type="match status" value="1"/>
</dbReference>
<evidence type="ECO:0000256" key="6">
    <source>
        <dbReference type="ARBA" id="ARBA00023136"/>
    </source>
</evidence>
<evidence type="ECO:0000256" key="3">
    <source>
        <dbReference type="ARBA" id="ARBA00022448"/>
    </source>
</evidence>
<keyword evidence="8" id="KW-0175">Coiled coil</keyword>
<dbReference type="PANTHER" id="PTHR30026:SF20">
    <property type="entry name" value="OUTER MEMBRANE PROTEIN TOLC"/>
    <property type="match status" value="1"/>
</dbReference>
<dbReference type="GO" id="GO:0009279">
    <property type="term" value="C:cell outer membrane"/>
    <property type="evidence" value="ECO:0007669"/>
    <property type="project" value="UniProtKB-SubCell"/>
</dbReference>
<reference evidence="10" key="1">
    <citation type="submission" date="2018-11" db="EMBL/GenBank/DDBJ databases">
        <title>Proposal to divide the Flavobacteriaceae and reorganize its genera based on Amino Acid Identity values calculated from whole genome sequences.</title>
        <authorList>
            <person name="Nicholson A.C."/>
            <person name="Gulvik C.A."/>
            <person name="Whitney A.M."/>
            <person name="Humrighouse B.W."/>
            <person name="Bell M."/>
            <person name="Holmes B."/>
            <person name="Steigerwalt A.G."/>
            <person name="Villarma A."/>
            <person name="Sheth M."/>
            <person name="Batra D."/>
            <person name="Pryor J."/>
            <person name="Bernardet J.-F."/>
            <person name="Hugo C."/>
            <person name="Kampfer P."/>
            <person name="Newman J."/>
            <person name="McQuiston J.R."/>
        </authorList>
    </citation>
    <scope>NUCLEOTIDE SEQUENCE [LARGE SCALE GENOMIC DNA]</scope>
    <source>
        <strain evidence="10">G0229</strain>
    </source>
</reference>